<sequence>MTFEDQAVEGKAFLKKYSDDIFQKRLSERYKEFYRLYNSVYHNDEKFSSLLDLIYEFYKKRSETLKNLDKERIKDPKWHCQNDSIGIQIYADKFAGNLRNIETKLDYLQKIGVKFVYALPFLDSPPEKSDGGFAVANYRKVRPDLGTNEDLEHLINTLHQRNMCFCMDFIINHTSDEHEWAQRAKKGEIEYQNRYYFYDSWYIPNQFDSYGVMGHFFGDIAPDNFTYVPECQKIVMTTFYPYQWDLNFTNPVVFEETLSNILYLMNLGVDVVFFNGTSNMWKKPGTSCRNLNRAYILNEMIFIAMQIVCPGCAAWFDLKRHKRDQKEDSDEEENENENIELDKWSDNDESESENEKEFIITESGVITADAYSDLTKRRPDHRTSSHENLNEEEEESIDFDQSKEIGSIHQNFGWMSRLWASLAMCDVRSISYSINAICNCFKGDAYFTRVHSHDDINWGNGFDVELNSLIGNGLGNSDGYKGGIISLYRYLNDFFTGKMPGSFSKGITFAEDLVTGKARICGTTASLLGLERALKYCEKAVSLKKSSNEQNRKIIEGKLKVQSAIDRILLLHAVSASMPSMFLIYFGDEIGKLNDYNYKNYPDISHDTRFIQRGFFNWDSTEFIEKDENSYQSRIFNGIKSITSARFNYPSFTENKRTVFLKSYTRNQYYDEEDIHYAEKNDFEVDAGILIYKRFLNNGKFLLFIFNFNKYQRSINILKSDISGKFRDLISGKVIDQINDFRIKEYGY</sequence>
<name>A0ABR2IMK6_9EUKA</name>
<dbReference type="PANTHER" id="PTHR10357">
    <property type="entry name" value="ALPHA-AMYLASE FAMILY MEMBER"/>
    <property type="match status" value="1"/>
</dbReference>
<protein>
    <recommendedName>
        <fullName evidence="2">Glycosyl hydrolase family 13 catalytic domain-containing protein</fullName>
    </recommendedName>
</protein>
<evidence type="ECO:0000256" key="1">
    <source>
        <dbReference type="SAM" id="MobiDB-lite"/>
    </source>
</evidence>
<dbReference type="Pfam" id="PF00128">
    <property type="entry name" value="Alpha-amylase"/>
    <property type="match status" value="1"/>
</dbReference>
<feature type="region of interest" description="Disordered" evidence="1">
    <location>
        <begin position="375"/>
        <end position="400"/>
    </location>
</feature>
<feature type="compositionally biased region" description="Acidic residues" evidence="1">
    <location>
        <begin position="327"/>
        <end position="339"/>
    </location>
</feature>
<gene>
    <name evidence="3" type="ORF">M9Y10_011122</name>
</gene>
<dbReference type="Gene3D" id="1.10.1740.10">
    <property type="match status" value="1"/>
</dbReference>
<accession>A0ABR2IMK6</accession>
<comment type="caution">
    <text evidence="3">The sequence shown here is derived from an EMBL/GenBank/DDBJ whole genome shotgun (WGS) entry which is preliminary data.</text>
</comment>
<dbReference type="SUPFAM" id="SSF51445">
    <property type="entry name" value="(Trans)glycosidases"/>
    <property type="match status" value="1"/>
</dbReference>
<dbReference type="InterPro" id="IPR006047">
    <property type="entry name" value="GH13_cat_dom"/>
</dbReference>
<dbReference type="InterPro" id="IPR017853">
    <property type="entry name" value="GH"/>
</dbReference>
<dbReference type="Proteomes" id="UP001470230">
    <property type="component" value="Unassembled WGS sequence"/>
</dbReference>
<organism evidence="3 4">
    <name type="scientific">Tritrichomonas musculus</name>
    <dbReference type="NCBI Taxonomy" id="1915356"/>
    <lineage>
        <taxon>Eukaryota</taxon>
        <taxon>Metamonada</taxon>
        <taxon>Parabasalia</taxon>
        <taxon>Tritrichomonadida</taxon>
        <taxon>Tritrichomonadidae</taxon>
        <taxon>Tritrichomonas</taxon>
    </lineage>
</organism>
<proteinExistence type="predicted"/>
<feature type="compositionally biased region" description="Basic and acidic residues" evidence="1">
    <location>
        <begin position="375"/>
        <end position="389"/>
    </location>
</feature>
<dbReference type="EMBL" id="JAPFFF010000016">
    <property type="protein sequence ID" value="KAK8865566.1"/>
    <property type="molecule type" value="Genomic_DNA"/>
</dbReference>
<feature type="domain" description="Glycosyl hydrolase family 13 catalytic" evidence="2">
    <location>
        <begin position="88"/>
        <end position="646"/>
    </location>
</feature>
<evidence type="ECO:0000313" key="4">
    <source>
        <dbReference type="Proteomes" id="UP001470230"/>
    </source>
</evidence>
<dbReference type="Gene3D" id="3.20.20.80">
    <property type="entry name" value="Glycosidases"/>
    <property type="match status" value="2"/>
</dbReference>
<feature type="non-terminal residue" evidence="3">
    <location>
        <position position="748"/>
    </location>
</feature>
<dbReference type="SMART" id="SM00642">
    <property type="entry name" value="Aamy"/>
    <property type="match status" value="1"/>
</dbReference>
<reference evidence="3 4" key="1">
    <citation type="submission" date="2024-04" db="EMBL/GenBank/DDBJ databases">
        <title>Tritrichomonas musculus Genome.</title>
        <authorList>
            <person name="Alves-Ferreira E."/>
            <person name="Grigg M."/>
            <person name="Lorenzi H."/>
            <person name="Galac M."/>
        </authorList>
    </citation>
    <scope>NUCLEOTIDE SEQUENCE [LARGE SCALE GENOMIC DNA]</scope>
    <source>
        <strain evidence="3 4">EAF2021</strain>
    </source>
</reference>
<evidence type="ECO:0000259" key="2">
    <source>
        <dbReference type="SMART" id="SM00642"/>
    </source>
</evidence>
<dbReference type="Gene3D" id="3.90.400.10">
    <property type="entry name" value="Oligo-1,6-glucosidase, Domain 2"/>
    <property type="match status" value="1"/>
</dbReference>
<evidence type="ECO:0000313" key="3">
    <source>
        <dbReference type="EMBL" id="KAK8865566.1"/>
    </source>
</evidence>
<dbReference type="PANTHER" id="PTHR10357:SF213">
    <property type="entry name" value="ALPHA AMYLASE CATALYTIC REGION"/>
    <property type="match status" value="1"/>
</dbReference>
<dbReference type="InterPro" id="IPR045857">
    <property type="entry name" value="O16G_dom_2"/>
</dbReference>
<feature type="region of interest" description="Disordered" evidence="1">
    <location>
        <begin position="323"/>
        <end position="356"/>
    </location>
</feature>
<keyword evidence="4" id="KW-1185">Reference proteome</keyword>